<dbReference type="PANTHER" id="PTHR24260">
    <property type="match status" value="1"/>
</dbReference>
<comment type="similarity">
    <text evidence="1">Belongs to the peptidase S1 family. CLIP subfamily.</text>
</comment>
<reference evidence="4" key="1">
    <citation type="submission" date="2013-03" db="EMBL/GenBank/DDBJ databases">
        <title>The Genome Sequence of Anopheles minimus MINIMUS1.</title>
        <authorList>
            <consortium name="The Broad Institute Genomics Platform"/>
            <person name="Neafsey D.E."/>
            <person name="Walton C."/>
            <person name="Walker B."/>
            <person name="Young S.K."/>
            <person name="Zeng Q."/>
            <person name="Gargeya S."/>
            <person name="Fitzgerald M."/>
            <person name="Haas B."/>
            <person name="Abouelleil A."/>
            <person name="Allen A.W."/>
            <person name="Alvarado L."/>
            <person name="Arachchi H.M."/>
            <person name="Berlin A.M."/>
            <person name="Chapman S.B."/>
            <person name="Gainer-Dewar J."/>
            <person name="Goldberg J."/>
            <person name="Griggs A."/>
            <person name="Gujja S."/>
            <person name="Hansen M."/>
            <person name="Howarth C."/>
            <person name="Imamovic A."/>
            <person name="Ireland A."/>
            <person name="Larimer J."/>
            <person name="McCowan C."/>
            <person name="Murphy C."/>
            <person name="Pearson M."/>
            <person name="Poon T.W."/>
            <person name="Priest M."/>
            <person name="Roberts A."/>
            <person name="Saif S."/>
            <person name="Shea T."/>
            <person name="Sisk P."/>
            <person name="Sykes S."/>
            <person name="Wortman J."/>
            <person name="Nusbaum C."/>
            <person name="Birren B."/>
        </authorList>
    </citation>
    <scope>NUCLEOTIDE SEQUENCE [LARGE SCALE GENOMIC DNA]</scope>
    <source>
        <strain evidence="4">MINIMUS1</strain>
    </source>
</reference>
<reference evidence="3" key="2">
    <citation type="submission" date="2020-05" db="UniProtKB">
        <authorList>
            <consortium name="EnsemblMetazoa"/>
        </authorList>
    </citation>
    <scope>IDENTIFICATION</scope>
    <source>
        <strain evidence="3">MINIMUS1</strain>
    </source>
</reference>
<dbReference type="InterPro" id="IPR009003">
    <property type="entry name" value="Peptidase_S1_PA"/>
</dbReference>
<dbReference type="Proteomes" id="UP000075920">
    <property type="component" value="Unassembled WGS sequence"/>
</dbReference>
<dbReference type="InterPro" id="IPR043504">
    <property type="entry name" value="Peptidase_S1_PA_chymotrypsin"/>
</dbReference>
<evidence type="ECO:0000313" key="3">
    <source>
        <dbReference type="EnsemblMetazoa" id="AMIN000304-PA"/>
    </source>
</evidence>
<dbReference type="STRING" id="112268.A0A182VQH5"/>
<feature type="domain" description="Peptidase S1" evidence="2">
    <location>
        <begin position="58"/>
        <end position="105"/>
    </location>
</feature>
<accession>A0A182VQH5</accession>
<dbReference type="PANTHER" id="PTHR24260:SF136">
    <property type="entry name" value="GH08193P-RELATED"/>
    <property type="match status" value="1"/>
</dbReference>
<dbReference type="GO" id="GO:0006508">
    <property type="term" value="P:proteolysis"/>
    <property type="evidence" value="ECO:0007669"/>
    <property type="project" value="InterPro"/>
</dbReference>
<dbReference type="VEuPathDB" id="VectorBase:AMIN000304"/>
<dbReference type="AlphaFoldDB" id="A0A182VQH5"/>
<keyword evidence="4" id="KW-1185">Reference proteome</keyword>
<dbReference type="Gene3D" id="2.40.10.10">
    <property type="entry name" value="Trypsin-like serine proteases"/>
    <property type="match status" value="1"/>
</dbReference>
<sequence>MFVPGQATPRAFCQVTLISEWYAVGPAHCFANDGMDHTQICAVAVPANYTGPCERMLSGSPLQTIQTFGRRERYFLQGVLSFGARECDATVPEIYTNVAVYLDWILYNMRDIRRSGSNTNDRLIFTS</sequence>
<dbReference type="SUPFAM" id="SSF50494">
    <property type="entry name" value="Trypsin-like serine proteases"/>
    <property type="match status" value="1"/>
</dbReference>
<dbReference type="Pfam" id="PF00089">
    <property type="entry name" value="Trypsin"/>
    <property type="match status" value="1"/>
</dbReference>
<dbReference type="EnsemblMetazoa" id="AMIN000304-RA">
    <property type="protein sequence ID" value="AMIN000304-PA"/>
    <property type="gene ID" value="AMIN000304"/>
</dbReference>
<evidence type="ECO:0000313" key="4">
    <source>
        <dbReference type="Proteomes" id="UP000075920"/>
    </source>
</evidence>
<proteinExistence type="inferred from homology"/>
<dbReference type="InterPro" id="IPR001254">
    <property type="entry name" value="Trypsin_dom"/>
</dbReference>
<evidence type="ECO:0000256" key="1">
    <source>
        <dbReference type="ARBA" id="ARBA00024195"/>
    </source>
</evidence>
<dbReference type="InterPro" id="IPR051333">
    <property type="entry name" value="CLIP_Serine_Protease"/>
</dbReference>
<name>A0A182VQH5_9DIPT</name>
<protein>
    <recommendedName>
        <fullName evidence="2">Peptidase S1 domain-containing protein</fullName>
    </recommendedName>
</protein>
<organism evidence="3 4">
    <name type="scientific">Anopheles minimus</name>
    <dbReference type="NCBI Taxonomy" id="112268"/>
    <lineage>
        <taxon>Eukaryota</taxon>
        <taxon>Metazoa</taxon>
        <taxon>Ecdysozoa</taxon>
        <taxon>Arthropoda</taxon>
        <taxon>Hexapoda</taxon>
        <taxon>Insecta</taxon>
        <taxon>Pterygota</taxon>
        <taxon>Neoptera</taxon>
        <taxon>Endopterygota</taxon>
        <taxon>Diptera</taxon>
        <taxon>Nematocera</taxon>
        <taxon>Culicoidea</taxon>
        <taxon>Culicidae</taxon>
        <taxon>Anophelinae</taxon>
        <taxon>Anopheles</taxon>
    </lineage>
</organism>
<dbReference type="GO" id="GO:0004252">
    <property type="term" value="F:serine-type endopeptidase activity"/>
    <property type="evidence" value="ECO:0007669"/>
    <property type="project" value="InterPro"/>
</dbReference>
<evidence type="ECO:0000259" key="2">
    <source>
        <dbReference type="Pfam" id="PF00089"/>
    </source>
</evidence>